<dbReference type="Proteomes" id="UP000193240">
    <property type="component" value="Unassembled WGS sequence"/>
</dbReference>
<evidence type="ECO:0000313" key="2">
    <source>
        <dbReference type="EMBL" id="OSS47834.1"/>
    </source>
</evidence>
<dbReference type="AlphaFoldDB" id="A0A1Y2LV74"/>
<proteinExistence type="predicted"/>
<accession>A0A1Y2LV74</accession>
<feature type="compositionally biased region" description="Basic and acidic residues" evidence="1">
    <location>
        <begin position="1"/>
        <end position="19"/>
    </location>
</feature>
<dbReference type="InParanoid" id="A0A1Y2LV74"/>
<organism evidence="2 3">
    <name type="scientific">Epicoccum nigrum</name>
    <name type="common">Soil fungus</name>
    <name type="synonym">Epicoccum purpurascens</name>
    <dbReference type="NCBI Taxonomy" id="105696"/>
    <lineage>
        <taxon>Eukaryota</taxon>
        <taxon>Fungi</taxon>
        <taxon>Dikarya</taxon>
        <taxon>Ascomycota</taxon>
        <taxon>Pezizomycotina</taxon>
        <taxon>Dothideomycetes</taxon>
        <taxon>Pleosporomycetidae</taxon>
        <taxon>Pleosporales</taxon>
        <taxon>Pleosporineae</taxon>
        <taxon>Didymellaceae</taxon>
        <taxon>Epicoccum</taxon>
    </lineage>
</organism>
<gene>
    <name evidence="2" type="ORF">B5807_06314</name>
</gene>
<dbReference type="EMBL" id="KZ107847">
    <property type="protein sequence ID" value="OSS47834.1"/>
    <property type="molecule type" value="Genomic_DNA"/>
</dbReference>
<protein>
    <submittedName>
        <fullName evidence="2">Uncharacterized protein</fullName>
    </submittedName>
</protein>
<evidence type="ECO:0000313" key="3">
    <source>
        <dbReference type="Proteomes" id="UP000193240"/>
    </source>
</evidence>
<feature type="region of interest" description="Disordered" evidence="1">
    <location>
        <begin position="1"/>
        <end position="26"/>
    </location>
</feature>
<dbReference type="STRING" id="105696.A0A1Y2LV74"/>
<keyword evidence="3" id="KW-1185">Reference proteome</keyword>
<name>A0A1Y2LV74_EPING</name>
<sequence length="281" mass="30137">MMESLRQRLNERTPPEDSYKTSFGGSLPITPVTDGYNISPPLMTSSDPSVLISAMELMNMKGELKAAKDEIARLNQESHSHHVARSTIEHLGQGSEADYGCFGEVTEQTLAQLQNNFNASTRPSYAASNSFGSQYASQAQTQARPPITVGQSTLRRGNGYLNEPTHFPLDQGFRGGGLSNGVNSFAGNSMGTAFNATYNNNITNPPGRPDTAFDPSYNQFAISSVQASNYPAPIGTISGSRLSPAANEFNGSTGMGPSPWNSQVSFFKAYIGILNNICKDS</sequence>
<evidence type="ECO:0000256" key="1">
    <source>
        <dbReference type="SAM" id="MobiDB-lite"/>
    </source>
</evidence>
<reference evidence="2 3" key="1">
    <citation type="journal article" date="2017" name="Genome Announc.">
        <title>Genome sequence of the saprophytic ascomycete Epicoccum nigrum ICMP 19927 strain isolated from New Zealand.</title>
        <authorList>
            <person name="Fokin M."/>
            <person name="Fleetwood D."/>
            <person name="Weir B.S."/>
            <person name="Villas-Boas S.G."/>
        </authorList>
    </citation>
    <scope>NUCLEOTIDE SEQUENCE [LARGE SCALE GENOMIC DNA]</scope>
    <source>
        <strain evidence="2 3">ICMP 19927</strain>
    </source>
</reference>